<dbReference type="PANTHER" id="PTHR12558">
    <property type="entry name" value="CELL DIVISION CYCLE 16,23,27"/>
    <property type="match status" value="1"/>
</dbReference>
<dbReference type="InterPro" id="IPR001789">
    <property type="entry name" value="Sig_transdc_resp-reg_receiver"/>
</dbReference>
<dbReference type="Gene3D" id="3.40.50.2300">
    <property type="match status" value="1"/>
</dbReference>
<gene>
    <name evidence="3" type="ORF">PZA18_07650</name>
</gene>
<organism evidence="3 4">
    <name type="scientific">Parachitinimonas caeni</name>
    <dbReference type="NCBI Taxonomy" id="3031301"/>
    <lineage>
        <taxon>Bacteria</taxon>
        <taxon>Pseudomonadati</taxon>
        <taxon>Pseudomonadota</taxon>
        <taxon>Betaproteobacteria</taxon>
        <taxon>Neisseriales</taxon>
        <taxon>Chitinibacteraceae</taxon>
        <taxon>Parachitinimonas</taxon>
    </lineage>
</organism>
<dbReference type="PROSITE" id="PS50110">
    <property type="entry name" value="RESPONSE_REGULATORY"/>
    <property type="match status" value="1"/>
</dbReference>
<evidence type="ECO:0000313" key="4">
    <source>
        <dbReference type="Proteomes" id="UP001172778"/>
    </source>
</evidence>
<dbReference type="SMART" id="SM00448">
    <property type="entry name" value="REC"/>
    <property type="match status" value="1"/>
</dbReference>
<dbReference type="InterPro" id="IPR011006">
    <property type="entry name" value="CheY-like_superfamily"/>
</dbReference>
<sequence>MWASGDDYSGLSFLVVDDFQGMRSMLRDILHQKNAGTIDLCVNGGEAISRLSKHHYDVVLCDYNLGPGRNGQQVLEEAKVRGLIGPACAWIMITGEKTNDAVFGAVEYQPDAYLIKPVTAALIFARLEKIWAKKSAFQEIDYALRARNFSKALRLCSERIAVDKVNAVELMRLKIGILINLGEMDQAAELYQLILNRRDFPWAKAGLARILMEKGNLAEAEQLLHSVLIDHPAYLEAYDLQARVLQLQGMAAEAKLLLDRAIQLSPNSTARQRLLGELALESGDLESAEKAFRKSVAIGEFSVFKSPDSFIGLAKTCSAKGSPEEALQVLTTLQKTFTGPTVQIQAKIVEGQVYQRNQQPVQAKAVAVALGHMLNTHFSPLDENTSLELATLLFAEGTQEQREQAQALLQGLVKNNHDDQKLLEKVQSVFTGAGMEEAGNALVESTRKEASDMMAKGVMLAREGKLDEAVEWLRNAKTAMPTNLRVLLNTAHVMLEHLEKNGYQADLVTEARSVLQDASRIRPKDERLLKLSTRMAHLLEASRVKAPPG</sequence>
<comment type="caution">
    <text evidence="3">The sequence shown here is derived from an EMBL/GenBank/DDBJ whole genome shotgun (WGS) entry which is preliminary data.</text>
</comment>
<dbReference type="PANTHER" id="PTHR12558:SF13">
    <property type="entry name" value="CELL DIVISION CYCLE PROTEIN 27 HOMOLOG"/>
    <property type="match status" value="1"/>
</dbReference>
<dbReference type="Gene3D" id="1.25.40.10">
    <property type="entry name" value="Tetratricopeptide repeat domain"/>
    <property type="match status" value="1"/>
</dbReference>
<name>A0ABT7DV31_9NEIS</name>
<dbReference type="EMBL" id="JARRAF010000006">
    <property type="protein sequence ID" value="MDK2123922.1"/>
    <property type="molecule type" value="Genomic_DNA"/>
</dbReference>
<evidence type="ECO:0000313" key="3">
    <source>
        <dbReference type="EMBL" id="MDK2123922.1"/>
    </source>
</evidence>
<feature type="modified residue" description="4-aspartylphosphate" evidence="1">
    <location>
        <position position="62"/>
    </location>
</feature>
<reference evidence="3" key="1">
    <citation type="submission" date="2023-03" db="EMBL/GenBank/DDBJ databases">
        <title>Chitinimonas shenzhenensis gen. nov., sp. nov., a novel member of family Burkholderiaceae isolated from activated sludge collected in Shen Zhen, China.</title>
        <authorList>
            <person name="Wang X."/>
        </authorList>
    </citation>
    <scope>NUCLEOTIDE SEQUENCE</scope>
    <source>
        <strain evidence="3">DQS-5</strain>
    </source>
</reference>
<accession>A0ABT7DV31</accession>
<dbReference type="SMART" id="SM00028">
    <property type="entry name" value="TPR"/>
    <property type="match status" value="4"/>
</dbReference>
<keyword evidence="1" id="KW-0597">Phosphoprotein</keyword>
<protein>
    <submittedName>
        <fullName evidence="3">Response regulator</fullName>
    </submittedName>
</protein>
<dbReference type="SUPFAM" id="SSF48452">
    <property type="entry name" value="TPR-like"/>
    <property type="match status" value="2"/>
</dbReference>
<dbReference type="SUPFAM" id="SSF52172">
    <property type="entry name" value="CheY-like"/>
    <property type="match status" value="1"/>
</dbReference>
<feature type="domain" description="Response regulatory" evidence="2">
    <location>
        <begin position="12"/>
        <end position="131"/>
    </location>
</feature>
<evidence type="ECO:0000259" key="2">
    <source>
        <dbReference type="PROSITE" id="PS50110"/>
    </source>
</evidence>
<dbReference type="Proteomes" id="UP001172778">
    <property type="component" value="Unassembled WGS sequence"/>
</dbReference>
<proteinExistence type="predicted"/>
<dbReference type="RefSeq" id="WP_284100227.1">
    <property type="nucleotide sequence ID" value="NZ_JARRAF010000006.1"/>
</dbReference>
<evidence type="ECO:0000256" key="1">
    <source>
        <dbReference type="PROSITE-ProRule" id="PRU00169"/>
    </source>
</evidence>
<keyword evidence="4" id="KW-1185">Reference proteome</keyword>
<dbReference type="InterPro" id="IPR011990">
    <property type="entry name" value="TPR-like_helical_dom_sf"/>
</dbReference>
<dbReference type="Pfam" id="PF00072">
    <property type="entry name" value="Response_reg"/>
    <property type="match status" value="1"/>
</dbReference>
<dbReference type="Pfam" id="PF14559">
    <property type="entry name" value="TPR_19"/>
    <property type="match status" value="1"/>
</dbReference>
<dbReference type="InterPro" id="IPR019734">
    <property type="entry name" value="TPR_rpt"/>
</dbReference>